<dbReference type="STRING" id="673521.SAMN05660991_01796"/>
<feature type="domain" description="NodB homology" evidence="3">
    <location>
        <begin position="71"/>
        <end position="270"/>
    </location>
</feature>
<dbReference type="CDD" id="cd10918">
    <property type="entry name" value="CE4_NodB_like_5s_6s"/>
    <property type="match status" value="1"/>
</dbReference>
<dbReference type="GO" id="GO:0005576">
    <property type="term" value="C:extracellular region"/>
    <property type="evidence" value="ECO:0007669"/>
    <property type="project" value="UniProtKB-SubCell"/>
</dbReference>
<dbReference type="PANTHER" id="PTHR34216">
    <property type="match status" value="1"/>
</dbReference>
<evidence type="ECO:0000256" key="2">
    <source>
        <dbReference type="ARBA" id="ARBA00022729"/>
    </source>
</evidence>
<comment type="subcellular location">
    <subcellularLocation>
        <location evidence="1">Secreted</location>
    </subcellularLocation>
</comment>
<dbReference type="Pfam" id="PF01522">
    <property type="entry name" value="Polysacc_deac_1"/>
    <property type="match status" value="1"/>
</dbReference>
<dbReference type="Gene3D" id="3.20.20.370">
    <property type="entry name" value="Glycoside hydrolase/deacetylase"/>
    <property type="match status" value="1"/>
</dbReference>
<accession>A0A1H8SKZ6</accession>
<dbReference type="PANTHER" id="PTHR34216:SF3">
    <property type="entry name" value="POLY-BETA-1,6-N-ACETYL-D-GLUCOSAMINE N-DEACETYLASE"/>
    <property type="match status" value="1"/>
</dbReference>
<evidence type="ECO:0000259" key="3">
    <source>
        <dbReference type="PROSITE" id="PS51677"/>
    </source>
</evidence>
<reference evidence="5" key="1">
    <citation type="submission" date="2016-10" db="EMBL/GenBank/DDBJ databases">
        <authorList>
            <person name="Varghese N."/>
            <person name="Submissions S."/>
        </authorList>
    </citation>
    <scope>NUCLEOTIDE SEQUENCE [LARGE SCALE GENOMIC DNA]</scope>
    <source>
        <strain evidence="5">DSM 45413</strain>
    </source>
</reference>
<dbReference type="Proteomes" id="UP000198960">
    <property type="component" value="Unassembled WGS sequence"/>
</dbReference>
<dbReference type="AlphaFoldDB" id="A0A1H8SKZ6"/>
<evidence type="ECO:0000313" key="5">
    <source>
        <dbReference type="Proteomes" id="UP000198960"/>
    </source>
</evidence>
<dbReference type="SUPFAM" id="SSF88713">
    <property type="entry name" value="Glycoside hydrolase/deacetylase"/>
    <property type="match status" value="1"/>
</dbReference>
<organism evidence="4 5">
    <name type="scientific">Trujillonella endophytica</name>
    <dbReference type="NCBI Taxonomy" id="673521"/>
    <lineage>
        <taxon>Bacteria</taxon>
        <taxon>Bacillati</taxon>
        <taxon>Actinomycetota</taxon>
        <taxon>Actinomycetes</taxon>
        <taxon>Geodermatophilales</taxon>
        <taxon>Geodermatophilaceae</taxon>
        <taxon>Trujillonella</taxon>
    </lineage>
</organism>
<dbReference type="EMBL" id="FOEE01000004">
    <property type="protein sequence ID" value="SEO79196.1"/>
    <property type="molecule type" value="Genomic_DNA"/>
</dbReference>
<dbReference type="InterPro" id="IPR051398">
    <property type="entry name" value="Polysacch_Deacetylase"/>
</dbReference>
<keyword evidence="5" id="KW-1185">Reference proteome</keyword>
<keyword evidence="2" id="KW-0732">Signal</keyword>
<dbReference type="PROSITE" id="PS51677">
    <property type="entry name" value="NODB"/>
    <property type="match status" value="1"/>
</dbReference>
<protein>
    <submittedName>
        <fullName evidence="4">Polysaccharide deacetylase</fullName>
    </submittedName>
</protein>
<dbReference type="GO" id="GO:0016810">
    <property type="term" value="F:hydrolase activity, acting on carbon-nitrogen (but not peptide) bonds"/>
    <property type="evidence" value="ECO:0007669"/>
    <property type="project" value="InterPro"/>
</dbReference>
<dbReference type="RefSeq" id="WP_211435563.1">
    <property type="nucleotide sequence ID" value="NZ_FOEE01000004.1"/>
</dbReference>
<dbReference type="GO" id="GO:0005975">
    <property type="term" value="P:carbohydrate metabolic process"/>
    <property type="evidence" value="ECO:0007669"/>
    <property type="project" value="InterPro"/>
</dbReference>
<proteinExistence type="predicted"/>
<dbReference type="InterPro" id="IPR002509">
    <property type="entry name" value="NODB_dom"/>
</dbReference>
<dbReference type="InterPro" id="IPR011330">
    <property type="entry name" value="Glyco_hydro/deAcase_b/a-brl"/>
</dbReference>
<sequence>MTAGPDAAARLPLPPVLMYHSISPSAEPDPHLLRVHPDRLGRHLRLLRSLGLRGVSLSELVRAADRGAARGLVGLTFDDGYADFLEHAVPVLRRHGMTGTVYAVAGRLGGANDWDTGPRFDLLDADGLRAVAAAGQEVGSHTMTHARLAGAGAAVLAAEVGGSREVLEDVLQAEVASFCYPYGSFDAAAADAVRAAGYDNACVTGDYLPGDRFTLPRSYVGPRDTRAHVLARLVRHRARLGLAARAADRARADAPAEGAAVLPGAVGGDR</sequence>
<gene>
    <name evidence="4" type="ORF">SAMN05660991_01796</name>
</gene>
<name>A0A1H8SKZ6_9ACTN</name>
<evidence type="ECO:0000256" key="1">
    <source>
        <dbReference type="ARBA" id="ARBA00004613"/>
    </source>
</evidence>
<evidence type="ECO:0000313" key="4">
    <source>
        <dbReference type="EMBL" id="SEO79196.1"/>
    </source>
</evidence>